<evidence type="ECO:0000313" key="2">
    <source>
        <dbReference type="Proteomes" id="UP000813423"/>
    </source>
</evidence>
<dbReference type="Proteomes" id="UP000813423">
    <property type="component" value="Unassembled WGS sequence"/>
</dbReference>
<organism evidence="1 2">
    <name type="scientific">Aspergillus fumigatus</name>
    <name type="common">Neosartorya fumigata</name>
    <dbReference type="NCBI Taxonomy" id="746128"/>
    <lineage>
        <taxon>Eukaryota</taxon>
        <taxon>Fungi</taxon>
        <taxon>Dikarya</taxon>
        <taxon>Ascomycota</taxon>
        <taxon>Pezizomycotina</taxon>
        <taxon>Eurotiomycetes</taxon>
        <taxon>Eurotiomycetidae</taxon>
        <taxon>Eurotiales</taxon>
        <taxon>Aspergillaceae</taxon>
        <taxon>Aspergillus</taxon>
        <taxon>Aspergillus subgen. Fumigati</taxon>
    </lineage>
</organism>
<proteinExistence type="predicted"/>
<dbReference type="AlphaFoldDB" id="A0A229Y9V6"/>
<protein>
    <submittedName>
        <fullName evidence="1">Uncharacterized protein</fullName>
    </submittedName>
</protein>
<name>A0A229Y9V6_ASPFM</name>
<evidence type="ECO:0000313" key="1">
    <source>
        <dbReference type="EMBL" id="KAH1908098.1"/>
    </source>
</evidence>
<dbReference type="EMBL" id="JAIBSC010000022">
    <property type="protein sequence ID" value="KAH1908098.1"/>
    <property type="molecule type" value="Genomic_DNA"/>
</dbReference>
<accession>A0A229Y9V6</accession>
<comment type="caution">
    <text evidence="1">The sequence shown here is derived from an EMBL/GenBank/DDBJ whole genome shotgun (WGS) entry which is preliminary data.</text>
</comment>
<sequence length="79" mass="8281">MAAAVVNKRSSFQPSCTICQSDGQSEVLSRITLLVGIDGGLLCGLNHSPNTDGWVNRRQLELPIANYGEGGVVCLPVPG</sequence>
<gene>
    <name evidence="1" type="ORF">KXV57_003621</name>
</gene>
<reference evidence="1" key="1">
    <citation type="submission" date="2021-08" db="EMBL/GenBank/DDBJ databases">
        <title>Global Aspergillus fumigatus from environmental and clinical sources.</title>
        <authorList>
            <person name="Barber A."/>
            <person name="Sae-Ong T."/>
        </authorList>
    </citation>
    <scope>NUCLEOTIDE SEQUENCE</scope>
    <source>
        <strain evidence="1">NRZ-2016-071</strain>
    </source>
</reference>